<evidence type="ECO:0000256" key="4">
    <source>
        <dbReference type="SAM" id="MobiDB-lite"/>
    </source>
</evidence>
<dbReference type="CDD" id="cd18315">
    <property type="entry name" value="BTB_POZ_BAB-like"/>
    <property type="match status" value="1"/>
</dbReference>
<evidence type="ECO:0000256" key="1">
    <source>
        <dbReference type="ARBA" id="ARBA00004123"/>
    </source>
</evidence>
<gene>
    <name evidence="8" type="primary">LOC107268472</name>
</gene>
<accession>A0AAJ7BXH7</accession>
<dbReference type="KEGG" id="ccin:107268472"/>
<dbReference type="PANTHER" id="PTHR23110:SF10">
    <property type="entry name" value="TRANSCRIPTION FACTOR GAGA"/>
    <property type="match status" value="1"/>
</dbReference>
<evidence type="ECO:0000256" key="3">
    <source>
        <dbReference type="PROSITE-ProRule" id="PRU00042"/>
    </source>
</evidence>
<dbReference type="GO" id="GO:0008270">
    <property type="term" value="F:zinc ion binding"/>
    <property type="evidence" value="ECO:0007669"/>
    <property type="project" value="UniProtKB-KW"/>
</dbReference>
<feature type="compositionally biased region" description="Basic and acidic residues" evidence="4">
    <location>
        <begin position="180"/>
        <end position="191"/>
    </location>
</feature>
<keyword evidence="7" id="KW-1185">Reference proteome</keyword>
<evidence type="ECO:0000313" key="7">
    <source>
        <dbReference type="Proteomes" id="UP000694920"/>
    </source>
</evidence>
<protein>
    <submittedName>
        <fullName evidence="8">Protein bric-a-brac 1 isoform X1</fullName>
    </submittedName>
</protein>
<dbReference type="PROSITE" id="PS50097">
    <property type="entry name" value="BTB"/>
    <property type="match status" value="1"/>
</dbReference>
<proteinExistence type="predicted"/>
<feature type="compositionally biased region" description="Basic and acidic residues" evidence="4">
    <location>
        <begin position="200"/>
        <end position="210"/>
    </location>
</feature>
<dbReference type="PANTHER" id="PTHR23110">
    <property type="entry name" value="BTB DOMAIN TRANSCRIPTION FACTOR"/>
    <property type="match status" value="1"/>
</dbReference>
<keyword evidence="2" id="KW-0539">Nucleus</keyword>
<evidence type="ECO:0000256" key="2">
    <source>
        <dbReference type="ARBA" id="ARBA00023242"/>
    </source>
</evidence>
<keyword evidence="3" id="KW-0479">Metal-binding</keyword>
<sequence>MEGILIIEERMGSTSQLYSLSWGEFSTSLTSAVQLLRGHGELVDVTLAAGGRSFPAHKIVLSAASPFLLDLLKSTPCQHPVVMLAGIGADDLESLLEFVYRGEVSVEPAQLPSLLQAAHCLSIHGLTPPTILTENGEEIPISAIPSANEALTRDVLNSYLPVRRRKKRRKSSSSSGKWPKTNDHTNTENRPLDSQSQENRTADYDHKDSETTSQTEDMGDGNSKARSVSDQPATCPLCGALLRQSRNLRRHLELLHFGTGKPIKQGVRISGRRSSRSSDLLRSSSLCSNRVTPTNRIDHPHLRPSDSSDMQTVTPLSIASVVSSSASNMTIPGNLMVPGASILSGSNEQSVHPVGTIPSSSCTGSMGPPHNGIYSSDSTTSMLSCLLPPLPSLPSLSSPHDVFRHSEMLRAGVAYYDTSRQPSRHIQRTDVT</sequence>
<dbReference type="GO" id="GO:0003006">
    <property type="term" value="P:developmental process involved in reproduction"/>
    <property type="evidence" value="ECO:0007669"/>
    <property type="project" value="UniProtKB-ARBA"/>
</dbReference>
<feature type="domain" description="C2H2-type" evidence="6">
    <location>
        <begin position="233"/>
        <end position="261"/>
    </location>
</feature>
<comment type="subcellular location">
    <subcellularLocation>
        <location evidence="1">Nucleus</location>
    </subcellularLocation>
</comment>
<name>A0AAJ7BXH7_CEPCN</name>
<reference evidence="8" key="1">
    <citation type="submission" date="2025-08" db="UniProtKB">
        <authorList>
            <consortium name="RefSeq"/>
        </authorList>
    </citation>
    <scope>IDENTIFICATION</scope>
</reference>
<dbReference type="InterPro" id="IPR015318">
    <property type="entry name" value="Znf_GAGA-bd_fac"/>
</dbReference>
<dbReference type="PROSITE" id="PS00028">
    <property type="entry name" value="ZINC_FINGER_C2H2_1"/>
    <property type="match status" value="1"/>
</dbReference>
<dbReference type="SMART" id="SM00225">
    <property type="entry name" value="BTB"/>
    <property type="match status" value="1"/>
</dbReference>
<feature type="compositionally biased region" description="Basic residues" evidence="4">
    <location>
        <begin position="162"/>
        <end position="171"/>
    </location>
</feature>
<evidence type="ECO:0000259" key="6">
    <source>
        <dbReference type="PROSITE" id="PS50157"/>
    </source>
</evidence>
<feature type="domain" description="BTB" evidence="5">
    <location>
        <begin position="43"/>
        <end position="108"/>
    </location>
</feature>
<dbReference type="GO" id="GO:0006357">
    <property type="term" value="P:regulation of transcription by RNA polymerase II"/>
    <property type="evidence" value="ECO:0007669"/>
    <property type="project" value="TreeGrafter"/>
</dbReference>
<feature type="region of interest" description="Disordered" evidence="4">
    <location>
        <begin position="290"/>
        <end position="311"/>
    </location>
</feature>
<dbReference type="Pfam" id="PF09237">
    <property type="entry name" value="GAGA"/>
    <property type="match status" value="1"/>
</dbReference>
<organism evidence="7 8">
    <name type="scientific">Cephus cinctus</name>
    <name type="common">Wheat stem sawfly</name>
    <dbReference type="NCBI Taxonomy" id="211228"/>
    <lineage>
        <taxon>Eukaryota</taxon>
        <taxon>Metazoa</taxon>
        <taxon>Ecdysozoa</taxon>
        <taxon>Arthropoda</taxon>
        <taxon>Hexapoda</taxon>
        <taxon>Insecta</taxon>
        <taxon>Pterygota</taxon>
        <taxon>Neoptera</taxon>
        <taxon>Endopterygota</taxon>
        <taxon>Hymenoptera</taxon>
        <taxon>Cephoidea</taxon>
        <taxon>Cephidae</taxon>
        <taxon>Cephus</taxon>
    </lineage>
</organism>
<dbReference type="InterPro" id="IPR013087">
    <property type="entry name" value="Znf_C2H2_type"/>
</dbReference>
<dbReference type="RefSeq" id="XP_015596768.1">
    <property type="nucleotide sequence ID" value="XM_015741282.2"/>
</dbReference>
<evidence type="ECO:0000313" key="8">
    <source>
        <dbReference type="RefSeq" id="XP_015596768.1"/>
    </source>
</evidence>
<dbReference type="InterPro" id="IPR051095">
    <property type="entry name" value="Dros_DevTransReg"/>
</dbReference>
<dbReference type="GO" id="GO:0048513">
    <property type="term" value="P:animal organ development"/>
    <property type="evidence" value="ECO:0007669"/>
    <property type="project" value="UniProtKB-ARBA"/>
</dbReference>
<dbReference type="GO" id="GO:0048468">
    <property type="term" value="P:cell development"/>
    <property type="evidence" value="ECO:0007669"/>
    <property type="project" value="UniProtKB-ARBA"/>
</dbReference>
<keyword evidence="3" id="KW-0863">Zinc-finger</keyword>
<dbReference type="InterPro" id="IPR000210">
    <property type="entry name" value="BTB/POZ_dom"/>
</dbReference>
<dbReference type="Proteomes" id="UP000694920">
    <property type="component" value="Unplaced"/>
</dbReference>
<dbReference type="Gene3D" id="3.30.160.60">
    <property type="entry name" value="Classic Zinc Finger"/>
    <property type="match status" value="1"/>
</dbReference>
<dbReference type="GO" id="GO:0005634">
    <property type="term" value="C:nucleus"/>
    <property type="evidence" value="ECO:0007669"/>
    <property type="project" value="UniProtKB-SubCell"/>
</dbReference>
<feature type="region of interest" description="Disordered" evidence="4">
    <location>
        <begin position="162"/>
        <end position="233"/>
    </location>
</feature>
<dbReference type="Gene3D" id="3.30.710.10">
    <property type="entry name" value="Potassium Channel Kv1.1, Chain A"/>
    <property type="match status" value="1"/>
</dbReference>
<keyword evidence="3" id="KW-0862">Zinc</keyword>
<evidence type="ECO:0000259" key="5">
    <source>
        <dbReference type="PROSITE" id="PS50097"/>
    </source>
</evidence>
<dbReference type="AlphaFoldDB" id="A0AAJ7BXH7"/>
<dbReference type="Pfam" id="PF00651">
    <property type="entry name" value="BTB"/>
    <property type="match status" value="1"/>
</dbReference>
<dbReference type="GeneID" id="107268472"/>
<dbReference type="InterPro" id="IPR011333">
    <property type="entry name" value="SKP1/BTB/POZ_sf"/>
</dbReference>
<dbReference type="FunFam" id="3.30.710.10:FF:000096">
    <property type="entry name" value="Trithorax-like, isoform C"/>
    <property type="match status" value="1"/>
</dbReference>
<feature type="compositionally biased region" description="Basic and acidic residues" evidence="4">
    <location>
        <begin position="296"/>
        <end position="306"/>
    </location>
</feature>
<dbReference type="SUPFAM" id="SSF54695">
    <property type="entry name" value="POZ domain"/>
    <property type="match status" value="1"/>
</dbReference>
<dbReference type="PROSITE" id="PS50157">
    <property type="entry name" value="ZINC_FINGER_C2H2_2"/>
    <property type="match status" value="1"/>
</dbReference>